<dbReference type="Proteomes" id="UP000774617">
    <property type="component" value="Unassembled WGS sequence"/>
</dbReference>
<evidence type="ECO:0000256" key="1">
    <source>
        <dbReference type="SAM" id="MobiDB-lite"/>
    </source>
</evidence>
<protein>
    <recommendedName>
        <fullName evidence="4">Zn(2)-C6 fungal-type domain-containing protein</fullName>
    </recommendedName>
</protein>
<organism evidence="2 3">
    <name type="scientific">Macrophomina phaseolina</name>
    <dbReference type="NCBI Taxonomy" id="35725"/>
    <lineage>
        <taxon>Eukaryota</taxon>
        <taxon>Fungi</taxon>
        <taxon>Dikarya</taxon>
        <taxon>Ascomycota</taxon>
        <taxon>Pezizomycotina</taxon>
        <taxon>Dothideomycetes</taxon>
        <taxon>Dothideomycetes incertae sedis</taxon>
        <taxon>Botryosphaeriales</taxon>
        <taxon>Botryosphaeriaceae</taxon>
        <taxon>Macrophomina</taxon>
    </lineage>
</organism>
<sequence length="171" mass="19604">MAKNTSYRPRIISIEQHKEVKTSKQARQQGPNVYFCCECNFGPMITSNYPACINCNHRRDAHCRYEDIGTLSGLQCPGTDLNKNRKYPDETRARRLDDTNADEQPRPPHEHSAMLQRYLRETPTILSERLLVGAKRVQDSARVTRINNALNRLGYGTGTPFIPEELVIDEE</sequence>
<reference evidence="2 3" key="1">
    <citation type="journal article" date="2021" name="Nat. Commun.">
        <title>Genetic determinants of endophytism in the Arabidopsis root mycobiome.</title>
        <authorList>
            <person name="Mesny F."/>
            <person name="Miyauchi S."/>
            <person name="Thiergart T."/>
            <person name="Pickel B."/>
            <person name="Atanasova L."/>
            <person name="Karlsson M."/>
            <person name="Huettel B."/>
            <person name="Barry K.W."/>
            <person name="Haridas S."/>
            <person name="Chen C."/>
            <person name="Bauer D."/>
            <person name="Andreopoulos W."/>
            <person name="Pangilinan J."/>
            <person name="LaButti K."/>
            <person name="Riley R."/>
            <person name="Lipzen A."/>
            <person name="Clum A."/>
            <person name="Drula E."/>
            <person name="Henrissat B."/>
            <person name="Kohler A."/>
            <person name="Grigoriev I.V."/>
            <person name="Martin F.M."/>
            <person name="Hacquard S."/>
        </authorList>
    </citation>
    <scope>NUCLEOTIDE SEQUENCE [LARGE SCALE GENOMIC DNA]</scope>
    <source>
        <strain evidence="2 3">MPI-SDFR-AT-0080</strain>
    </source>
</reference>
<keyword evidence="3" id="KW-1185">Reference proteome</keyword>
<proteinExistence type="predicted"/>
<evidence type="ECO:0008006" key="4">
    <source>
        <dbReference type="Google" id="ProtNLM"/>
    </source>
</evidence>
<evidence type="ECO:0000313" key="3">
    <source>
        <dbReference type="Proteomes" id="UP000774617"/>
    </source>
</evidence>
<feature type="compositionally biased region" description="Basic and acidic residues" evidence="1">
    <location>
        <begin position="82"/>
        <end position="111"/>
    </location>
</feature>
<gene>
    <name evidence="2" type="ORF">B0J12DRAFT_730629</name>
</gene>
<dbReference type="EMBL" id="JAGTJR010000024">
    <property type="protein sequence ID" value="KAH7042745.1"/>
    <property type="molecule type" value="Genomic_DNA"/>
</dbReference>
<accession>A0ABQ8G2F3</accession>
<feature type="region of interest" description="Disordered" evidence="1">
    <location>
        <begin position="79"/>
        <end position="111"/>
    </location>
</feature>
<evidence type="ECO:0000313" key="2">
    <source>
        <dbReference type="EMBL" id="KAH7042745.1"/>
    </source>
</evidence>
<name>A0ABQ8G2F3_9PEZI</name>
<comment type="caution">
    <text evidence="2">The sequence shown here is derived from an EMBL/GenBank/DDBJ whole genome shotgun (WGS) entry which is preliminary data.</text>
</comment>